<evidence type="ECO:0000256" key="1">
    <source>
        <dbReference type="SAM" id="Phobius"/>
    </source>
</evidence>
<dbReference type="Proteomes" id="UP001056837">
    <property type="component" value="Chromosome"/>
</dbReference>
<protein>
    <submittedName>
        <fullName evidence="2">Uncharacterized protein</fullName>
    </submittedName>
</protein>
<dbReference type="AlphaFoldDB" id="A0AAE9MQS4"/>
<keyword evidence="1" id="KW-0472">Membrane</keyword>
<dbReference type="EMBL" id="CP050861">
    <property type="protein sequence ID" value="UTD16563.1"/>
    <property type="molecule type" value="Genomic_DNA"/>
</dbReference>
<feature type="transmembrane region" description="Helical" evidence="1">
    <location>
        <begin position="32"/>
        <end position="50"/>
    </location>
</feature>
<dbReference type="RefSeq" id="WP_253679828.1">
    <property type="nucleotide sequence ID" value="NZ_CP050861.1"/>
</dbReference>
<reference evidence="2" key="1">
    <citation type="submission" date="2020-04" db="EMBL/GenBank/DDBJ databases">
        <title>Tenacibaculum mesophilum bac2.</title>
        <authorList>
            <person name="Li M."/>
        </authorList>
    </citation>
    <scope>NUCLEOTIDE SEQUENCE</scope>
    <source>
        <strain evidence="2">Bac2</strain>
    </source>
</reference>
<feature type="transmembrane region" description="Helical" evidence="1">
    <location>
        <begin position="56"/>
        <end position="72"/>
    </location>
</feature>
<keyword evidence="1" id="KW-1133">Transmembrane helix</keyword>
<name>A0AAE9MQS4_9FLAO</name>
<evidence type="ECO:0000313" key="2">
    <source>
        <dbReference type="EMBL" id="UTD16563.1"/>
    </source>
</evidence>
<evidence type="ECO:0000313" key="3">
    <source>
        <dbReference type="Proteomes" id="UP001056837"/>
    </source>
</evidence>
<proteinExistence type="predicted"/>
<accession>A0AAE9MQS4</accession>
<keyword evidence="1" id="KW-0812">Transmembrane</keyword>
<gene>
    <name evidence="2" type="ORF">HER15_14230</name>
</gene>
<sequence length="168" mass="20189">MIRDRVWEDLCNSFFYEEFLGLYINGKKSTKIIIKIVSISLNIIGLAGWYRYSSLSLVWLILLFLVMVFNWVKDHFVISDEKLFVLDKTHQFYIERSRHLEDLWYDLFEEKITEDQANRKYKKLNNEELNMIKTFRHEKIEGTKKMIAKASQGSYNRLNKYIENGKGK</sequence>
<organism evidence="2 3">
    <name type="scientific">Tenacibaculum mesophilum</name>
    <dbReference type="NCBI Taxonomy" id="104268"/>
    <lineage>
        <taxon>Bacteria</taxon>
        <taxon>Pseudomonadati</taxon>
        <taxon>Bacteroidota</taxon>
        <taxon>Flavobacteriia</taxon>
        <taxon>Flavobacteriales</taxon>
        <taxon>Flavobacteriaceae</taxon>
        <taxon>Tenacibaculum</taxon>
    </lineage>
</organism>